<sequence length="324" mass="36937">MATRVYIGRLARDARERDVEKLFRNYGTIREIKLMNGFGFVEFRDHRDADDVVYAFNGKSFMGEKICRQAVAGRYAQLLQLFMHSPPAALATWLAYWSHSLLPPGFYKIDVVLALVVALLYLWLLMSVLDYVIFAFPKKDQMGPKLSKLIGNKGKSSTLNFMICYALREESSQHLNLEGPPILSFDCLPNLASLGLLFGIPCTSFLGFYRLLFLPLALRIFEAHRPFTITQSKPPSPTPLPFFKKDLKDLMRKADMKNAIRKLDDAELKGKRIILREAPTPPANGKDHSSRTPSPRHEDSHSPKRSRTRSAERGRDDDKDMKDD</sequence>
<dbReference type="GO" id="GO:0005634">
    <property type="term" value="C:nucleus"/>
    <property type="evidence" value="ECO:0007669"/>
    <property type="project" value="TreeGrafter"/>
</dbReference>
<feature type="compositionally biased region" description="Basic and acidic residues" evidence="3">
    <location>
        <begin position="309"/>
        <end position="324"/>
    </location>
</feature>
<keyword evidence="4" id="KW-1133">Transmembrane helix</keyword>
<dbReference type="InterPro" id="IPR035979">
    <property type="entry name" value="RBD_domain_sf"/>
</dbReference>
<dbReference type="InterPro" id="IPR050374">
    <property type="entry name" value="RRT5_SRSF_SR"/>
</dbReference>
<keyword evidence="4" id="KW-0812">Transmembrane</keyword>
<keyword evidence="1 2" id="KW-0694">RNA-binding</keyword>
<dbReference type="GO" id="GO:0005737">
    <property type="term" value="C:cytoplasm"/>
    <property type="evidence" value="ECO:0007669"/>
    <property type="project" value="TreeGrafter"/>
</dbReference>
<evidence type="ECO:0000256" key="3">
    <source>
        <dbReference type="SAM" id="MobiDB-lite"/>
    </source>
</evidence>
<organism evidence="6 7">
    <name type="scientific">Acaulospora morrowiae</name>
    <dbReference type="NCBI Taxonomy" id="94023"/>
    <lineage>
        <taxon>Eukaryota</taxon>
        <taxon>Fungi</taxon>
        <taxon>Fungi incertae sedis</taxon>
        <taxon>Mucoromycota</taxon>
        <taxon>Glomeromycotina</taxon>
        <taxon>Glomeromycetes</taxon>
        <taxon>Diversisporales</taxon>
        <taxon>Acaulosporaceae</taxon>
        <taxon>Acaulospora</taxon>
    </lineage>
</organism>
<dbReference type="GO" id="GO:0003729">
    <property type="term" value="F:mRNA binding"/>
    <property type="evidence" value="ECO:0007669"/>
    <property type="project" value="TreeGrafter"/>
</dbReference>
<comment type="caution">
    <text evidence="6">The sequence shown here is derived from an EMBL/GenBank/DDBJ whole genome shotgun (WGS) entry which is preliminary data.</text>
</comment>
<dbReference type="Gene3D" id="3.30.70.330">
    <property type="match status" value="1"/>
</dbReference>
<dbReference type="EMBL" id="CAJVPV010007779">
    <property type="protein sequence ID" value="CAG8622876.1"/>
    <property type="molecule type" value="Genomic_DNA"/>
</dbReference>
<evidence type="ECO:0000256" key="4">
    <source>
        <dbReference type="SAM" id="Phobius"/>
    </source>
</evidence>
<feature type="domain" description="RRM" evidence="5">
    <location>
        <begin position="3"/>
        <end position="66"/>
    </location>
</feature>
<dbReference type="SUPFAM" id="SSF54928">
    <property type="entry name" value="RNA-binding domain, RBD"/>
    <property type="match status" value="1"/>
</dbReference>
<feature type="region of interest" description="Disordered" evidence="3">
    <location>
        <begin position="272"/>
        <end position="324"/>
    </location>
</feature>
<proteinExistence type="predicted"/>
<dbReference type="InterPro" id="IPR012677">
    <property type="entry name" value="Nucleotide-bd_a/b_plait_sf"/>
</dbReference>
<dbReference type="PANTHER" id="PTHR23003">
    <property type="entry name" value="RNA RECOGNITION MOTIF RRM DOMAIN CONTAINING PROTEIN"/>
    <property type="match status" value="1"/>
</dbReference>
<dbReference type="AlphaFoldDB" id="A0A9N9D1K2"/>
<gene>
    <name evidence="6" type="ORF">AMORRO_LOCUS8739</name>
</gene>
<dbReference type="InterPro" id="IPR000504">
    <property type="entry name" value="RRM_dom"/>
</dbReference>
<dbReference type="PANTHER" id="PTHR23003:SF51">
    <property type="entry name" value="SERINE-ARGININE PROTEIN 55"/>
    <property type="match status" value="1"/>
</dbReference>
<dbReference type="OrthoDB" id="1099063at2759"/>
<accession>A0A9N9D1K2</accession>
<dbReference type="SMART" id="SM00360">
    <property type="entry name" value="RRM"/>
    <property type="match status" value="1"/>
</dbReference>
<dbReference type="Pfam" id="PF00076">
    <property type="entry name" value="RRM_1"/>
    <property type="match status" value="1"/>
</dbReference>
<evidence type="ECO:0000256" key="2">
    <source>
        <dbReference type="PROSITE-ProRule" id="PRU00176"/>
    </source>
</evidence>
<evidence type="ECO:0000313" key="7">
    <source>
        <dbReference type="Proteomes" id="UP000789342"/>
    </source>
</evidence>
<dbReference type="CDD" id="cd12337">
    <property type="entry name" value="RRM1_SRSF4_like"/>
    <property type="match status" value="1"/>
</dbReference>
<keyword evidence="4" id="KW-0472">Membrane</keyword>
<evidence type="ECO:0000313" key="6">
    <source>
        <dbReference type="EMBL" id="CAG8622876.1"/>
    </source>
</evidence>
<keyword evidence="7" id="KW-1185">Reference proteome</keyword>
<reference evidence="6" key="1">
    <citation type="submission" date="2021-06" db="EMBL/GenBank/DDBJ databases">
        <authorList>
            <person name="Kallberg Y."/>
            <person name="Tangrot J."/>
            <person name="Rosling A."/>
        </authorList>
    </citation>
    <scope>NUCLEOTIDE SEQUENCE</scope>
    <source>
        <strain evidence="6">CL551</strain>
    </source>
</reference>
<evidence type="ECO:0000256" key="1">
    <source>
        <dbReference type="ARBA" id="ARBA00022884"/>
    </source>
</evidence>
<feature type="transmembrane region" description="Helical" evidence="4">
    <location>
        <begin position="111"/>
        <end position="136"/>
    </location>
</feature>
<name>A0A9N9D1K2_9GLOM</name>
<feature type="transmembrane region" description="Helical" evidence="4">
    <location>
        <begin position="78"/>
        <end position="99"/>
    </location>
</feature>
<dbReference type="PROSITE" id="PS50102">
    <property type="entry name" value="RRM"/>
    <property type="match status" value="1"/>
</dbReference>
<feature type="compositionally biased region" description="Basic and acidic residues" evidence="3">
    <location>
        <begin position="285"/>
        <end position="302"/>
    </location>
</feature>
<protein>
    <submittedName>
        <fullName evidence="6">12273_t:CDS:1</fullName>
    </submittedName>
</protein>
<evidence type="ECO:0000259" key="5">
    <source>
        <dbReference type="PROSITE" id="PS50102"/>
    </source>
</evidence>
<dbReference type="Proteomes" id="UP000789342">
    <property type="component" value="Unassembled WGS sequence"/>
</dbReference>